<dbReference type="AlphaFoldDB" id="O58090"/>
<protein>
    <submittedName>
        <fullName evidence="1">Uncharacterized protein</fullName>
    </submittedName>
</protein>
<evidence type="ECO:0000313" key="1">
    <source>
        <dbReference type="EMBL" id="BAA29426.1"/>
    </source>
</evidence>
<dbReference type="EMBL" id="BA000001">
    <property type="protein sequence ID" value="BAA29426.1"/>
    <property type="molecule type" value="Genomic_DNA"/>
</dbReference>
<sequence>MTESLSPIIVTGIATKSPAIGPLAPKSTAAFLVGIGDFTLITAPSVPMKEGNGMKYGNVDLTLCKVAAILCPISWVPSIEIIPRENANAFRYTFFIPGRFSSFKVAT</sequence>
<dbReference type="Proteomes" id="UP000000752">
    <property type="component" value="Chromosome"/>
</dbReference>
<keyword evidence="2" id="KW-1185">Reference proteome</keyword>
<evidence type="ECO:0000313" key="2">
    <source>
        <dbReference type="Proteomes" id="UP000000752"/>
    </source>
</evidence>
<dbReference type="PIR" id="E71142">
    <property type="entry name" value="E71142"/>
</dbReference>
<proteinExistence type="predicted"/>
<gene>
    <name evidence="1" type="ordered locus">PH0352</name>
</gene>
<reference evidence="1 2" key="1">
    <citation type="journal article" date="1998" name="DNA Res.">
        <title>Complete sequence and gene organization of the genome of a hyper-thermophilic archaebacterium, Pyrococcus horikoshii OT3.</title>
        <authorList>
            <person name="Kawarabayasi Y."/>
            <person name="Sawada M."/>
            <person name="Horikawa H."/>
            <person name="Haikawa Y."/>
            <person name="Hino Y."/>
            <person name="Yamamoto S."/>
            <person name="Sekine M."/>
            <person name="Baba S."/>
            <person name="Kosugi H."/>
            <person name="Hosoyama A."/>
            <person name="Nagai Y."/>
            <person name="Sakai M."/>
            <person name="Ogura K."/>
            <person name="Otuka R."/>
            <person name="Nakazawa H."/>
            <person name="Takamiya M."/>
            <person name="Ohfuku Y."/>
            <person name="Funahashi T."/>
            <person name="Tanaka T."/>
            <person name="Kudoh Y."/>
            <person name="Yamazaki J."/>
            <person name="Kushida N."/>
            <person name="Oguchi A."/>
            <person name="Aoki K."/>
            <person name="Nakamura Y."/>
            <person name="Robb T.F."/>
            <person name="Horikoshi K."/>
            <person name="Masuchi Y."/>
            <person name="Shizuya H."/>
            <person name="Kikuchi H."/>
        </authorList>
    </citation>
    <scope>NUCLEOTIDE SEQUENCE [LARGE SCALE GENOMIC DNA]</scope>
    <source>
        <strain evidence="2">ATCC 700860 / DSM 12428 / JCM 9974 / NBRC 100139 / OT-3</strain>
    </source>
</reference>
<name>O58090_PYRHO</name>
<accession>O58090</accession>
<dbReference type="EnsemblBacteria" id="BAA29426">
    <property type="protein sequence ID" value="BAA29426"/>
    <property type="gene ID" value="BAA29426"/>
</dbReference>
<dbReference type="KEGG" id="pho:PH0352"/>
<organism evidence="1 2">
    <name type="scientific">Pyrococcus horikoshii (strain ATCC 700860 / DSM 12428 / JCM 9974 / NBRC 100139 / OT-3)</name>
    <dbReference type="NCBI Taxonomy" id="70601"/>
    <lineage>
        <taxon>Archaea</taxon>
        <taxon>Methanobacteriati</taxon>
        <taxon>Methanobacteriota</taxon>
        <taxon>Thermococci</taxon>
        <taxon>Thermococcales</taxon>
        <taxon>Thermococcaceae</taxon>
        <taxon>Pyrococcus</taxon>
    </lineage>
</organism>